<name>A0A2M6UCM7_9BRAD</name>
<comment type="similarity">
    <text evidence="8">Belongs to the uracil-DNA glycosylase (UDG) superfamily. Type 5 (UDGb) family.</text>
</comment>
<dbReference type="GO" id="GO:0051539">
    <property type="term" value="F:4 iron, 4 sulfur cluster binding"/>
    <property type="evidence" value="ECO:0007669"/>
    <property type="project" value="UniProtKB-KW"/>
</dbReference>
<comment type="caution">
    <text evidence="12">The sequence shown here is derived from an EMBL/GenBank/DDBJ whole genome shotgun (WGS) entry which is preliminary data.</text>
</comment>
<sequence length="224" mass="24504">MTTSRSEAARPSRQPPTLVPDRDCPLCPRLVAFRAANRAREPLWHNAPVAPFGDIKARLLIVGLAPGMQGANRTGRPFTGDYAGDLLYATLLEYGFAKGSYQARPDDGLKLVDCRIANAVHCVPPQNKPLPVEINTCRQFLVANLETMPKLRAIIALGRIAHDSVLKPLKLKASQAPFGHGAVHQAGAFKLYDSYHCSRYNTNTGVLTPDMFRSVFAKVKADLD</sequence>
<dbReference type="RefSeq" id="WP_100177554.1">
    <property type="nucleotide sequence ID" value="NZ_LFJC01000003.1"/>
</dbReference>
<keyword evidence="1" id="KW-0004">4Fe-4S</keyword>
<evidence type="ECO:0000313" key="13">
    <source>
        <dbReference type="Proteomes" id="UP000228930"/>
    </source>
</evidence>
<keyword evidence="13" id="KW-1185">Reference proteome</keyword>
<keyword evidence="2" id="KW-0479">Metal-binding</keyword>
<proteinExistence type="inferred from homology"/>
<evidence type="ECO:0000259" key="11">
    <source>
        <dbReference type="SMART" id="SM00986"/>
    </source>
</evidence>
<keyword evidence="7" id="KW-0234">DNA repair</keyword>
<dbReference type="EMBL" id="LFJC01000003">
    <property type="protein sequence ID" value="PIT02364.1"/>
    <property type="molecule type" value="Genomic_DNA"/>
</dbReference>
<dbReference type="SMART" id="SM00986">
    <property type="entry name" value="UDG"/>
    <property type="match status" value="1"/>
</dbReference>
<keyword evidence="4" id="KW-0378">Hydrolase</keyword>
<keyword evidence="6" id="KW-0411">Iron-sulfur</keyword>
<dbReference type="InterPro" id="IPR044147">
    <property type="entry name" value="UdgB-like"/>
</dbReference>
<dbReference type="GO" id="GO:0033958">
    <property type="term" value="F:DNA-deoxyinosine glycosylase activity"/>
    <property type="evidence" value="ECO:0007669"/>
    <property type="project" value="InterPro"/>
</dbReference>
<feature type="region of interest" description="Disordered" evidence="10">
    <location>
        <begin position="1"/>
        <end position="21"/>
    </location>
</feature>
<dbReference type="CDD" id="cd10031">
    <property type="entry name" value="UDG-F5_TTUDGB_like"/>
    <property type="match status" value="1"/>
</dbReference>
<keyword evidence="5" id="KW-0408">Iron</keyword>
<evidence type="ECO:0000256" key="2">
    <source>
        <dbReference type="ARBA" id="ARBA00022723"/>
    </source>
</evidence>
<dbReference type="AlphaFoldDB" id="A0A2M6UCM7"/>
<evidence type="ECO:0000256" key="6">
    <source>
        <dbReference type="ARBA" id="ARBA00023014"/>
    </source>
</evidence>
<organism evidence="12 13">
    <name type="scientific">Bradyrhizobium nitroreducens</name>
    <dbReference type="NCBI Taxonomy" id="709803"/>
    <lineage>
        <taxon>Bacteria</taxon>
        <taxon>Pseudomonadati</taxon>
        <taxon>Pseudomonadota</taxon>
        <taxon>Alphaproteobacteria</taxon>
        <taxon>Hyphomicrobiales</taxon>
        <taxon>Nitrobacteraceae</taxon>
        <taxon>Bradyrhizobium</taxon>
    </lineage>
</organism>
<dbReference type="GO" id="GO:0006284">
    <property type="term" value="P:base-excision repair"/>
    <property type="evidence" value="ECO:0007669"/>
    <property type="project" value="InterPro"/>
</dbReference>
<accession>A0A2M6UCM7</accession>
<dbReference type="Gene3D" id="3.40.470.10">
    <property type="entry name" value="Uracil-DNA glycosylase-like domain"/>
    <property type="match status" value="1"/>
</dbReference>
<dbReference type="InterPro" id="IPR036895">
    <property type="entry name" value="Uracil-DNA_glycosylase-like_sf"/>
</dbReference>
<dbReference type="InterPro" id="IPR051536">
    <property type="entry name" value="UDG_Type-4/5"/>
</dbReference>
<dbReference type="Pfam" id="PF03167">
    <property type="entry name" value="UDG"/>
    <property type="match status" value="1"/>
</dbReference>
<dbReference type="PANTHER" id="PTHR33693:SF3">
    <property type="entry name" value="TYPE-5 URACIL-DNA GLYCOSYLASE"/>
    <property type="match status" value="1"/>
</dbReference>
<protein>
    <recommendedName>
        <fullName evidence="9">Type-5 uracil-DNA glycosylase</fullName>
    </recommendedName>
</protein>
<evidence type="ECO:0000256" key="5">
    <source>
        <dbReference type="ARBA" id="ARBA00023004"/>
    </source>
</evidence>
<evidence type="ECO:0000256" key="3">
    <source>
        <dbReference type="ARBA" id="ARBA00022763"/>
    </source>
</evidence>
<evidence type="ECO:0000256" key="10">
    <source>
        <dbReference type="SAM" id="MobiDB-lite"/>
    </source>
</evidence>
<gene>
    <name evidence="12" type="ORF">TSA1_17570</name>
</gene>
<dbReference type="SUPFAM" id="SSF52141">
    <property type="entry name" value="Uracil-DNA glycosylase-like"/>
    <property type="match status" value="1"/>
</dbReference>
<feature type="domain" description="Uracil-DNA glycosylase-like" evidence="11">
    <location>
        <begin position="50"/>
        <end position="216"/>
    </location>
</feature>
<evidence type="ECO:0000256" key="9">
    <source>
        <dbReference type="ARBA" id="ARBA00023887"/>
    </source>
</evidence>
<dbReference type="InterPro" id="IPR005122">
    <property type="entry name" value="Uracil-DNA_glycosylase-like"/>
</dbReference>
<dbReference type="PANTHER" id="PTHR33693">
    <property type="entry name" value="TYPE-5 URACIL-DNA GLYCOSYLASE"/>
    <property type="match status" value="1"/>
</dbReference>
<evidence type="ECO:0000256" key="1">
    <source>
        <dbReference type="ARBA" id="ARBA00022485"/>
    </source>
</evidence>
<dbReference type="GO" id="GO:0004844">
    <property type="term" value="F:uracil DNA N-glycosylase activity"/>
    <property type="evidence" value="ECO:0007669"/>
    <property type="project" value="InterPro"/>
</dbReference>
<dbReference type="GO" id="GO:0046872">
    <property type="term" value="F:metal ion binding"/>
    <property type="evidence" value="ECO:0007669"/>
    <property type="project" value="UniProtKB-KW"/>
</dbReference>
<keyword evidence="3" id="KW-0227">DNA damage</keyword>
<reference evidence="12 13" key="1">
    <citation type="submission" date="2015-06" db="EMBL/GenBank/DDBJ databases">
        <title>Comparative genome analysis of nirS-carrying Bradyrhizobium sp. strains.</title>
        <authorList>
            <person name="Ishii S."/>
            <person name="Jang J."/>
            <person name="Nishizawa T."/>
            <person name="Senoo K."/>
        </authorList>
    </citation>
    <scope>NUCLEOTIDE SEQUENCE [LARGE SCALE GENOMIC DNA]</scope>
    <source>
        <strain evidence="12 13">TSA1</strain>
    </source>
</reference>
<evidence type="ECO:0000313" key="12">
    <source>
        <dbReference type="EMBL" id="PIT02364.1"/>
    </source>
</evidence>
<evidence type="ECO:0000256" key="7">
    <source>
        <dbReference type="ARBA" id="ARBA00023204"/>
    </source>
</evidence>
<evidence type="ECO:0000256" key="8">
    <source>
        <dbReference type="ARBA" id="ARBA00023779"/>
    </source>
</evidence>
<dbReference type="Proteomes" id="UP000228930">
    <property type="component" value="Unassembled WGS sequence"/>
</dbReference>
<dbReference type="SMART" id="SM00987">
    <property type="entry name" value="UreE_C"/>
    <property type="match status" value="1"/>
</dbReference>
<evidence type="ECO:0000256" key="4">
    <source>
        <dbReference type="ARBA" id="ARBA00022801"/>
    </source>
</evidence>